<organism evidence="11 12">
    <name type="scientific">Ascodesmis nigricans</name>
    <dbReference type="NCBI Taxonomy" id="341454"/>
    <lineage>
        <taxon>Eukaryota</taxon>
        <taxon>Fungi</taxon>
        <taxon>Dikarya</taxon>
        <taxon>Ascomycota</taxon>
        <taxon>Pezizomycotina</taxon>
        <taxon>Pezizomycetes</taxon>
        <taxon>Pezizales</taxon>
        <taxon>Ascodesmidaceae</taxon>
        <taxon>Ascodesmis</taxon>
    </lineage>
</organism>
<evidence type="ECO:0000313" key="11">
    <source>
        <dbReference type="EMBL" id="TGZ85492.1"/>
    </source>
</evidence>
<keyword evidence="12" id="KW-1185">Reference proteome</keyword>
<keyword evidence="5" id="KW-0747">Spliceosome</keyword>
<comment type="subcellular location">
    <subcellularLocation>
        <location evidence="1">Nucleus</location>
    </subcellularLocation>
</comment>
<keyword evidence="6" id="KW-0508">mRNA splicing</keyword>
<feature type="region of interest" description="Disordered" evidence="8">
    <location>
        <begin position="1"/>
        <end position="47"/>
    </location>
</feature>
<dbReference type="InterPro" id="IPR014906">
    <property type="entry name" value="PRP4-like"/>
</dbReference>
<proteinExistence type="inferred from homology"/>
<dbReference type="GO" id="GO:0046540">
    <property type="term" value="C:U4/U6 x U5 tri-snRNP complex"/>
    <property type="evidence" value="ECO:0007669"/>
    <property type="project" value="TreeGrafter"/>
</dbReference>
<keyword evidence="7" id="KW-0539">Nucleus</keyword>
<sequence>MDFASILSSEINKKRKTIPSTSASSEAEGTTSASTSPPPKKYLKRSELEAQRAAAYLAEQQRIERERQEKAAKKRAAEAEAAAEAERTKQKRLKLAEERRARLEAQNGGKKKDAEDETGKAGDEGGKNDEGESMTEEDAIKRLRELGLPATLFGESQVSRVKRLRREERKHSSATPPITVAPSLTEEEMKIDLEDVTANPEKVYTQLDVWFRLVLKEWKRALDGRPDSIKQSLQGRKAADAMRQADEYMKPLFDHFRKRDLQEVVFEKVSEIVVEAQKRRYVKANDVYLRLSIGNAAWPIGVTMVGIHERSAREKLHENRKEGGAHIMSDEVTRKFLQSIKRCLSFCQTRWPPEDPLQLMG</sequence>
<feature type="compositionally biased region" description="Low complexity" evidence="8">
    <location>
        <begin position="19"/>
        <end position="35"/>
    </location>
</feature>
<dbReference type="EMBL" id="ML220112">
    <property type="protein sequence ID" value="TGZ85492.1"/>
    <property type="molecule type" value="Genomic_DNA"/>
</dbReference>
<feature type="compositionally biased region" description="Basic and acidic residues" evidence="8">
    <location>
        <begin position="110"/>
        <end position="130"/>
    </location>
</feature>
<dbReference type="Gene3D" id="4.10.280.110">
    <property type="entry name" value="Pre-mRNA processing factor 4 domain"/>
    <property type="match status" value="1"/>
</dbReference>
<evidence type="ECO:0000259" key="10">
    <source>
        <dbReference type="Pfam" id="PF08799"/>
    </source>
</evidence>
<feature type="domain" description="Prp18" evidence="9">
    <location>
        <begin position="209"/>
        <end position="352"/>
    </location>
</feature>
<evidence type="ECO:0000313" key="12">
    <source>
        <dbReference type="Proteomes" id="UP000298138"/>
    </source>
</evidence>
<evidence type="ECO:0000256" key="7">
    <source>
        <dbReference type="ARBA" id="ARBA00023242"/>
    </source>
</evidence>
<evidence type="ECO:0000256" key="6">
    <source>
        <dbReference type="ARBA" id="ARBA00023187"/>
    </source>
</evidence>
<dbReference type="OrthoDB" id="10261918at2759"/>
<evidence type="ECO:0000256" key="5">
    <source>
        <dbReference type="ARBA" id="ARBA00022728"/>
    </source>
</evidence>
<dbReference type="InParanoid" id="A0A4S2N7Y8"/>
<dbReference type="Gene3D" id="1.20.940.10">
    <property type="entry name" value="Functional domain of the splicing factor Prp18"/>
    <property type="match status" value="1"/>
</dbReference>
<dbReference type="InterPro" id="IPR036285">
    <property type="entry name" value="PRP4-like_sf"/>
</dbReference>
<evidence type="ECO:0000256" key="4">
    <source>
        <dbReference type="ARBA" id="ARBA00022664"/>
    </source>
</evidence>
<dbReference type="InterPro" id="IPR004098">
    <property type="entry name" value="Prp18"/>
</dbReference>
<comment type="similarity">
    <text evidence="2">Belongs to the PRP18 family.</text>
</comment>
<dbReference type="GO" id="GO:0000350">
    <property type="term" value="P:generation of catalytic spliceosome for second transesterification step"/>
    <property type="evidence" value="ECO:0007669"/>
    <property type="project" value="TreeGrafter"/>
</dbReference>
<evidence type="ECO:0000256" key="3">
    <source>
        <dbReference type="ARBA" id="ARBA00018242"/>
    </source>
</evidence>
<gene>
    <name evidence="11" type="ORF">EX30DRAFT_25240</name>
</gene>
<dbReference type="AlphaFoldDB" id="A0A4S2N7Y8"/>
<evidence type="ECO:0000259" key="9">
    <source>
        <dbReference type="Pfam" id="PF02840"/>
    </source>
</evidence>
<keyword evidence="4" id="KW-0507">mRNA processing</keyword>
<evidence type="ECO:0000256" key="2">
    <source>
        <dbReference type="ARBA" id="ARBA00008137"/>
    </source>
</evidence>
<dbReference type="Pfam" id="PF08799">
    <property type="entry name" value="PRP4"/>
    <property type="match status" value="1"/>
</dbReference>
<dbReference type="GO" id="GO:0005682">
    <property type="term" value="C:U5 snRNP"/>
    <property type="evidence" value="ECO:0007669"/>
    <property type="project" value="TreeGrafter"/>
</dbReference>
<dbReference type="Proteomes" id="UP000298138">
    <property type="component" value="Unassembled WGS sequence"/>
</dbReference>
<dbReference type="SUPFAM" id="SSF47938">
    <property type="entry name" value="Functional domain of the splicing factor Prp18"/>
    <property type="match status" value="1"/>
</dbReference>
<name>A0A4S2N7Y8_9PEZI</name>
<dbReference type="PANTHER" id="PTHR13007:SF19">
    <property type="entry name" value="PRE-MRNA-SPLICING FACTOR 18"/>
    <property type="match status" value="1"/>
</dbReference>
<feature type="region of interest" description="Disordered" evidence="8">
    <location>
        <begin position="59"/>
        <end position="135"/>
    </location>
</feature>
<dbReference type="GO" id="GO:0071021">
    <property type="term" value="C:U2-type post-spliceosomal complex"/>
    <property type="evidence" value="ECO:0007669"/>
    <property type="project" value="TreeGrafter"/>
</dbReference>
<feature type="compositionally biased region" description="Polar residues" evidence="8">
    <location>
        <begin position="1"/>
        <end position="10"/>
    </location>
</feature>
<evidence type="ECO:0000256" key="1">
    <source>
        <dbReference type="ARBA" id="ARBA00004123"/>
    </source>
</evidence>
<dbReference type="STRING" id="341454.A0A4S2N7Y8"/>
<protein>
    <recommendedName>
        <fullName evidence="3">Pre-mRNA-splicing factor 18</fullName>
    </recommendedName>
</protein>
<dbReference type="PANTHER" id="PTHR13007">
    <property type="entry name" value="PRE-MRNA SPLICING FACTOR-RELATED"/>
    <property type="match status" value="1"/>
</dbReference>
<evidence type="ECO:0000256" key="8">
    <source>
        <dbReference type="SAM" id="MobiDB-lite"/>
    </source>
</evidence>
<accession>A0A4S2N7Y8</accession>
<reference evidence="11 12" key="1">
    <citation type="submission" date="2019-04" db="EMBL/GenBank/DDBJ databases">
        <title>Comparative genomics and transcriptomics to analyze fruiting body development in filamentous ascomycetes.</title>
        <authorList>
            <consortium name="DOE Joint Genome Institute"/>
            <person name="Lutkenhaus R."/>
            <person name="Traeger S."/>
            <person name="Breuer J."/>
            <person name="Kuo A."/>
            <person name="Lipzen A."/>
            <person name="Pangilinan J."/>
            <person name="Dilworth D."/>
            <person name="Sandor L."/>
            <person name="Poggeler S."/>
            <person name="Barry K."/>
            <person name="Grigoriev I.V."/>
            <person name="Nowrousian M."/>
        </authorList>
    </citation>
    <scope>NUCLEOTIDE SEQUENCE [LARGE SCALE GENOMIC DNA]</scope>
    <source>
        <strain evidence="11 12">CBS 389.68</strain>
    </source>
</reference>
<dbReference type="InterPro" id="IPR039979">
    <property type="entry name" value="PRPF18"/>
</dbReference>
<feature type="domain" description="Pre-mRNA processing factor 4 (PRP4)-like" evidence="10">
    <location>
        <begin position="140"/>
        <end position="166"/>
    </location>
</feature>
<feature type="compositionally biased region" description="Basic and acidic residues" evidence="8">
    <location>
        <begin position="61"/>
        <end position="103"/>
    </location>
</feature>
<dbReference type="SUPFAM" id="SSF158230">
    <property type="entry name" value="PRP4-like"/>
    <property type="match status" value="1"/>
</dbReference>
<dbReference type="Pfam" id="PF02840">
    <property type="entry name" value="Prp18"/>
    <property type="match status" value="1"/>
</dbReference>